<comment type="caution">
    <text evidence="2">The sequence shown here is derived from an EMBL/GenBank/DDBJ whole genome shotgun (WGS) entry which is preliminary data.</text>
</comment>
<dbReference type="InterPro" id="IPR048361">
    <property type="entry name" value="Vps52_C"/>
</dbReference>
<dbReference type="InterPro" id="IPR007258">
    <property type="entry name" value="Vps52"/>
</dbReference>
<accession>A0A5M9K1M0</accession>
<evidence type="ECO:0000313" key="3">
    <source>
        <dbReference type="Proteomes" id="UP000322873"/>
    </source>
</evidence>
<dbReference type="EMBL" id="VICG01000003">
    <property type="protein sequence ID" value="KAA8573882.1"/>
    <property type="molecule type" value="Genomic_DNA"/>
</dbReference>
<dbReference type="PANTHER" id="PTHR14190:SF7">
    <property type="entry name" value="VACUOLAR PROTEIN SORTING-ASSOCIATED PROTEIN 52 HOMOLOG"/>
    <property type="match status" value="1"/>
</dbReference>
<dbReference type="GO" id="GO:0000938">
    <property type="term" value="C:GARP complex"/>
    <property type="evidence" value="ECO:0007669"/>
    <property type="project" value="TreeGrafter"/>
</dbReference>
<name>A0A5M9K1M0_MONFR</name>
<dbReference type="GO" id="GO:0032456">
    <property type="term" value="P:endocytic recycling"/>
    <property type="evidence" value="ECO:0007669"/>
    <property type="project" value="TreeGrafter"/>
</dbReference>
<evidence type="ECO:0000259" key="1">
    <source>
        <dbReference type="Pfam" id="PF20655"/>
    </source>
</evidence>
<dbReference type="GO" id="GO:0006896">
    <property type="term" value="P:Golgi to vacuole transport"/>
    <property type="evidence" value="ECO:0007669"/>
    <property type="project" value="TreeGrafter"/>
</dbReference>
<dbReference type="GO" id="GO:0042147">
    <property type="term" value="P:retrograde transport, endosome to Golgi"/>
    <property type="evidence" value="ECO:0007669"/>
    <property type="project" value="TreeGrafter"/>
</dbReference>
<proteinExistence type="predicted"/>
<dbReference type="PANTHER" id="PTHR14190">
    <property type="entry name" value="SUPPRESSOR OF ACTIN MUTATIONS 2/VACUOLAR PROTEIN SORTING 52"/>
    <property type="match status" value="1"/>
</dbReference>
<dbReference type="Pfam" id="PF20655">
    <property type="entry name" value="Vps52_C"/>
    <property type="match status" value="1"/>
</dbReference>
<keyword evidence="3" id="KW-1185">Reference proteome</keyword>
<evidence type="ECO:0000313" key="2">
    <source>
        <dbReference type="EMBL" id="KAA8573882.1"/>
    </source>
</evidence>
<sequence>MTQRFGQFLQGILELSTEAGDDEPVASSLARLRSEMEAFLTKCAGVIVDKRKKERFLFNNYSLILTIVGDVEGKLAGEQRAHFEGLKKAFGDAV</sequence>
<dbReference type="Proteomes" id="UP000322873">
    <property type="component" value="Unassembled WGS sequence"/>
</dbReference>
<dbReference type="VEuPathDB" id="FungiDB:MFRU_001g02330"/>
<feature type="domain" description="Vps52 C-terminal" evidence="1">
    <location>
        <begin position="1"/>
        <end position="88"/>
    </location>
</feature>
<reference evidence="2 3" key="1">
    <citation type="submission" date="2019-06" db="EMBL/GenBank/DDBJ databases">
        <title>Genome Sequence of the Brown Rot Fungal Pathogen Monilinia fructicola.</title>
        <authorList>
            <person name="De Miccolis Angelini R.M."/>
            <person name="Landi L."/>
            <person name="Abate D."/>
            <person name="Pollastro S."/>
            <person name="Romanazzi G."/>
            <person name="Faretra F."/>
        </authorList>
    </citation>
    <scope>NUCLEOTIDE SEQUENCE [LARGE SCALE GENOMIC DNA]</scope>
    <source>
        <strain evidence="2 3">Mfrc123</strain>
    </source>
</reference>
<protein>
    <recommendedName>
        <fullName evidence="1">Vps52 C-terminal domain-containing protein</fullName>
    </recommendedName>
</protein>
<dbReference type="AlphaFoldDB" id="A0A5M9K1M0"/>
<organism evidence="2 3">
    <name type="scientific">Monilinia fructicola</name>
    <name type="common">Brown rot fungus</name>
    <name type="synonym">Ciboria fructicola</name>
    <dbReference type="NCBI Taxonomy" id="38448"/>
    <lineage>
        <taxon>Eukaryota</taxon>
        <taxon>Fungi</taxon>
        <taxon>Dikarya</taxon>
        <taxon>Ascomycota</taxon>
        <taxon>Pezizomycotina</taxon>
        <taxon>Leotiomycetes</taxon>
        <taxon>Helotiales</taxon>
        <taxon>Sclerotiniaceae</taxon>
        <taxon>Monilinia</taxon>
    </lineage>
</organism>
<gene>
    <name evidence="2" type="ORF">EYC84_005431</name>
</gene>
<dbReference type="GO" id="GO:0019905">
    <property type="term" value="F:syntaxin binding"/>
    <property type="evidence" value="ECO:0007669"/>
    <property type="project" value="TreeGrafter"/>
</dbReference>
<dbReference type="GO" id="GO:0005829">
    <property type="term" value="C:cytosol"/>
    <property type="evidence" value="ECO:0007669"/>
    <property type="project" value="GOC"/>
</dbReference>